<feature type="transmembrane region" description="Helical" evidence="1">
    <location>
        <begin position="37"/>
        <end position="63"/>
    </location>
</feature>
<reference evidence="2" key="1">
    <citation type="submission" date="2025-08" db="UniProtKB">
        <authorList>
            <consortium name="Ensembl"/>
        </authorList>
    </citation>
    <scope>IDENTIFICATION</scope>
</reference>
<keyword evidence="1" id="KW-0472">Membrane</keyword>
<accession>A0A8C9A5M4</accession>
<sequence length="79" mass="9174">MCQNCHLSSWDVCNGTQLKTLHMCGFPYLRLIKYEGLWLILFSFYLALCNFLVTLLVSTFSVYSSFFKGRGRALRSHLL</sequence>
<keyword evidence="1" id="KW-1133">Transmembrane helix</keyword>
<reference evidence="2" key="2">
    <citation type="submission" date="2025-09" db="UniProtKB">
        <authorList>
            <consortium name="Ensembl"/>
        </authorList>
    </citation>
    <scope>IDENTIFICATION</scope>
</reference>
<evidence type="ECO:0000313" key="3">
    <source>
        <dbReference type="Proteomes" id="UP000694414"/>
    </source>
</evidence>
<protein>
    <submittedName>
        <fullName evidence="2">Uncharacterized protein</fullName>
    </submittedName>
</protein>
<dbReference type="Ensembl" id="ENSPSMT00000032941.1">
    <property type="protein sequence ID" value="ENSPSMP00000028519.1"/>
    <property type="gene ID" value="ENSPSMG00000019843.1"/>
</dbReference>
<name>A0A8C9A5M4_PROSS</name>
<evidence type="ECO:0000256" key="1">
    <source>
        <dbReference type="SAM" id="Phobius"/>
    </source>
</evidence>
<keyword evidence="3" id="KW-1185">Reference proteome</keyword>
<evidence type="ECO:0000313" key="2">
    <source>
        <dbReference type="Ensembl" id="ENSPSMP00000028519.1"/>
    </source>
</evidence>
<organism evidence="2 3">
    <name type="scientific">Prolemur simus</name>
    <name type="common">Greater bamboo lemur</name>
    <name type="synonym">Hapalemur simus</name>
    <dbReference type="NCBI Taxonomy" id="1328070"/>
    <lineage>
        <taxon>Eukaryota</taxon>
        <taxon>Metazoa</taxon>
        <taxon>Chordata</taxon>
        <taxon>Craniata</taxon>
        <taxon>Vertebrata</taxon>
        <taxon>Euteleostomi</taxon>
        <taxon>Mammalia</taxon>
        <taxon>Eutheria</taxon>
        <taxon>Euarchontoglires</taxon>
        <taxon>Primates</taxon>
        <taxon>Strepsirrhini</taxon>
        <taxon>Lemuriformes</taxon>
        <taxon>Lemuridae</taxon>
        <taxon>Prolemur</taxon>
    </lineage>
</organism>
<dbReference type="Proteomes" id="UP000694414">
    <property type="component" value="Unplaced"/>
</dbReference>
<keyword evidence="1" id="KW-0812">Transmembrane</keyword>
<dbReference type="AlphaFoldDB" id="A0A8C9A5M4"/>
<proteinExistence type="predicted"/>